<name>A0ABD2Q3B6_9PLAT</name>
<accession>A0ABD2Q3B6</accession>
<evidence type="ECO:0000313" key="12">
    <source>
        <dbReference type="Proteomes" id="UP001626550"/>
    </source>
</evidence>
<dbReference type="InterPro" id="IPR013847">
    <property type="entry name" value="POU"/>
</dbReference>
<reference evidence="11 12" key="1">
    <citation type="submission" date="2024-11" db="EMBL/GenBank/DDBJ databases">
        <title>Adaptive evolution of stress response genes in parasites aligns with host niche diversity.</title>
        <authorList>
            <person name="Hahn C."/>
            <person name="Resl P."/>
        </authorList>
    </citation>
    <scope>NUCLEOTIDE SEQUENCE [LARGE SCALE GENOMIC DNA]</scope>
    <source>
        <strain evidence="11">EGGRZ-B1_66</strain>
        <tissue evidence="11">Body</tissue>
    </source>
</reference>
<evidence type="ECO:0000256" key="8">
    <source>
        <dbReference type="SAM" id="MobiDB-lite"/>
    </source>
</evidence>
<dbReference type="EMBL" id="JBJKFK010001099">
    <property type="protein sequence ID" value="KAL3314090.1"/>
    <property type="molecule type" value="Genomic_DNA"/>
</dbReference>
<evidence type="ECO:0000256" key="6">
    <source>
        <dbReference type="RuleBase" id="RU000682"/>
    </source>
</evidence>
<sequence length="875" mass="96555">MRRGSRQDCWPGACDSLEHAESLLSMASAGLSVAERKRAKCAMSAEQAVARRVYNTLQCSKRPAMTAILNALPLIASKLISKRNGLNCVEPPPKRWRNFDRKICSLVQNSNVTTNALSLLESSCSALMPSDLCPDLGYMVKTGRGKSRRKLGSKSHKSGQDLTHSPPPAAPSFYDSDIRNCKDIYPTLPCSTYSYVTNNLPNWTSESERIALPVNQFLGHSYESSPMLMHSSNSDKSCQEVPAFSTHGNSGPNLDFQWSTWLHPSTVPILRNPKNCADVLNQFSHDLPTVSSNYLLPYAQEDCHFLSSTDNQQLGHSYAQEDSNAGLQAVKPSPELEFVSTASSTNSTLSANSVEIPVATNYQSSSATENSSLDYLRYSQIMTEPPDTGHQFSGRQEQQDNTYLPFGLVPMPPQTADPSQCFFHTADKKPDLADHSEEIEPKDESCESPILLENYPVGIAEEFPSSDDLEVGENFLRRASPSILVEWLKPRRRPRPGYLDWRGAKLPPTGAFQAFAKMFKQRRIKLGYTQADVGLALGTLYGNVFSQTTICRFEALQLSFKNMCKLKPLLHKWLQEADCSTGISSSLDKIATQGRKRKKRTSIEVSVKSVLETHFFKQPKPSAQDITDLAELLGLEKEVVRVWFCNRRQKQKRLNPLMELDGDGNSVIGEMDSSMYSDGDFGIESNDLNQASSDNSAPMEEQENAGQHPGEPAQRSSTKRRSRATKSKTLSDSGSSFSQFTSFITDQIATAGLVPYASETMAQFFPPGISPLIAPLIGTGSGAGESGFSSSTSDSFNASSNDSPERLVGAKIAGMQGQEQMLNMLVENRGYGCRQTAAYYQSNPYEPRHYQEQELKPPDYQQLTDEATAQSSLSL</sequence>
<dbReference type="SMART" id="SM00389">
    <property type="entry name" value="HOX"/>
    <property type="match status" value="1"/>
</dbReference>
<dbReference type="InterPro" id="IPR000327">
    <property type="entry name" value="POU_dom"/>
</dbReference>
<feature type="region of interest" description="Disordered" evidence="8">
    <location>
        <begin position="781"/>
        <end position="803"/>
    </location>
</feature>
<protein>
    <recommendedName>
        <fullName evidence="7">POU domain protein</fullName>
    </recommendedName>
</protein>
<feature type="region of interest" description="Disordered" evidence="8">
    <location>
        <begin position="144"/>
        <end position="169"/>
    </location>
</feature>
<feature type="domain" description="POU-specific" evidence="10">
    <location>
        <begin position="504"/>
        <end position="578"/>
    </location>
</feature>
<feature type="compositionally biased region" description="Basic residues" evidence="8">
    <location>
        <begin position="717"/>
        <end position="726"/>
    </location>
</feature>
<comment type="similarity">
    <text evidence="7">Belongs to the POU transcription factor family.</text>
</comment>
<dbReference type="InterPro" id="IPR050255">
    <property type="entry name" value="POU_domain_TF"/>
</dbReference>
<comment type="subcellular location">
    <subcellularLocation>
        <location evidence="1 5 6">Nucleus</location>
    </subcellularLocation>
</comment>
<feature type="domain" description="Homeobox" evidence="9">
    <location>
        <begin position="594"/>
        <end position="654"/>
    </location>
</feature>
<dbReference type="InterPro" id="IPR010982">
    <property type="entry name" value="Lambda_DNA-bd_dom_sf"/>
</dbReference>
<evidence type="ECO:0000256" key="7">
    <source>
        <dbReference type="RuleBase" id="RU361194"/>
    </source>
</evidence>
<keyword evidence="2 5" id="KW-0238">DNA-binding</keyword>
<dbReference type="PROSITE" id="PS50071">
    <property type="entry name" value="HOMEOBOX_2"/>
    <property type="match status" value="1"/>
</dbReference>
<dbReference type="PRINTS" id="PR00028">
    <property type="entry name" value="POUDOMAIN"/>
</dbReference>
<dbReference type="InterPro" id="IPR017970">
    <property type="entry name" value="Homeobox_CS"/>
</dbReference>
<feature type="compositionally biased region" description="Basic residues" evidence="8">
    <location>
        <begin position="144"/>
        <end position="157"/>
    </location>
</feature>
<dbReference type="CDD" id="cd00086">
    <property type="entry name" value="homeodomain"/>
    <property type="match status" value="1"/>
</dbReference>
<gene>
    <name evidence="11" type="ORF">Ciccas_007300</name>
</gene>
<dbReference type="AlphaFoldDB" id="A0ABD2Q3B6"/>
<keyword evidence="3 5" id="KW-0371">Homeobox</keyword>
<dbReference type="FunFam" id="1.10.260.40:FF:000001">
    <property type="entry name" value="POU domain protein"/>
    <property type="match status" value="1"/>
</dbReference>
<dbReference type="GO" id="GO:0003677">
    <property type="term" value="F:DNA binding"/>
    <property type="evidence" value="ECO:0007669"/>
    <property type="project" value="UniProtKB-UniRule"/>
</dbReference>
<evidence type="ECO:0000313" key="11">
    <source>
        <dbReference type="EMBL" id="KAL3314090.1"/>
    </source>
</evidence>
<evidence type="ECO:0000256" key="5">
    <source>
        <dbReference type="PROSITE-ProRule" id="PRU00108"/>
    </source>
</evidence>
<dbReference type="PROSITE" id="PS00465">
    <property type="entry name" value="POU_2"/>
    <property type="match status" value="1"/>
</dbReference>
<dbReference type="PROSITE" id="PS00027">
    <property type="entry name" value="HOMEOBOX_1"/>
    <property type="match status" value="1"/>
</dbReference>
<proteinExistence type="inferred from homology"/>
<dbReference type="PROSITE" id="PS51179">
    <property type="entry name" value="POU_3"/>
    <property type="match status" value="1"/>
</dbReference>
<evidence type="ECO:0000259" key="9">
    <source>
        <dbReference type="PROSITE" id="PS50071"/>
    </source>
</evidence>
<dbReference type="SUPFAM" id="SSF46689">
    <property type="entry name" value="Homeodomain-like"/>
    <property type="match status" value="1"/>
</dbReference>
<dbReference type="GO" id="GO:0005634">
    <property type="term" value="C:nucleus"/>
    <property type="evidence" value="ECO:0007669"/>
    <property type="project" value="UniProtKB-SubCell"/>
</dbReference>
<dbReference type="Proteomes" id="UP001626550">
    <property type="component" value="Unassembled WGS sequence"/>
</dbReference>
<feature type="compositionally biased region" description="Polar residues" evidence="8">
    <location>
        <begin position="686"/>
        <end position="696"/>
    </location>
</feature>
<dbReference type="InterPro" id="IPR001356">
    <property type="entry name" value="HD"/>
</dbReference>
<evidence type="ECO:0000256" key="4">
    <source>
        <dbReference type="ARBA" id="ARBA00023242"/>
    </source>
</evidence>
<organism evidence="11 12">
    <name type="scientific">Cichlidogyrus casuarinus</name>
    <dbReference type="NCBI Taxonomy" id="1844966"/>
    <lineage>
        <taxon>Eukaryota</taxon>
        <taxon>Metazoa</taxon>
        <taxon>Spiralia</taxon>
        <taxon>Lophotrochozoa</taxon>
        <taxon>Platyhelminthes</taxon>
        <taxon>Monogenea</taxon>
        <taxon>Monopisthocotylea</taxon>
        <taxon>Dactylogyridea</taxon>
        <taxon>Ancyrocephalidae</taxon>
        <taxon>Cichlidogyrus</taxon>
    </lineage>
</organism>
<evidence type="ECO:0000256" key="3">
    <source>
        <dbReference type="ARBA" id="ARBA00023155"/>
    </source>
</evidence>
<evidence type="ECO:0000259" key="10">
    <source>
        <dbReference type="PROSITE" id="PS51179"/>
    </source>
</evidence>
<feature type="compositionally biased region" description="Low complexity" evidence="8">
    <location>
        <begin position="786"/>
        <end position="802"/>
    </location>
</feature>
<keyword evidence="7" id="KW-0804">Transcription</keyword>
<evidence type="ECO:0000256" key="2">
    <source>
        <dbReference type="ARBA" id="ARBA00023125"/>
    </source>
</evidence>
<comment type="caution">
    <text evidence="11">The sequence shown here is derived from an EMBL/GenBank/DDBJ whole genome shotgun (WGS) entry which is preliminary data.</text>
</comment>
<dbReference type="PANTHER" id="PTHR11636">
    <property type="entry name" value="POU DOMAIN"/>
    <property type="match status" value="1"/>
</dbReference>
<keyword evidence="4 5" id="KW-0539">Nucleus</keyword>
<dbReference type="Pfam" id="PF00157">
    <property type="entry name" value="Pou"/>
    <property type="match status" value="1"/>
</dbReference>
<feature type="DNA-binding region" description="Homeobox" evidence="5">
    <location>
        <begin position="596"/>
        <end position="655"/>
    </location>
</feature>
<dbReference type="SMART" id="SM00352">
    <property type="entry name" value="POU"/>
    <property type="match status" value="1"/>
</dbReference>
<dbReference type="Gene3D" id="1.10.10.60">
    <property type="entry name" value="Homeodomain-like"/>
    <property type="match status" value="1"/>
</dbReference>
<feature type="region of interest" description="Disordered" evidence="8">
    <location>
        <begin position="658"/>
        <end position="736"/>
    </location>
</feature>
<dbReference type="Pfam" id="PF00046">
    <property type="entry name" value="Homeodomain"/>
    <property type="match status" value="1"/>
</dbReference>
<dbReference type="PANTHER" id="PTHR11636:SF89">
    <property type="entry name" value="POU DOMAIN PROTEIN 2, ISOFORM B-RELATED"/>
    <property type="match status" value="1"/>
</dbReference>
<keyword evidence="12" id="KW-1185">Reference proteome</keyword>
<feature type="compositionally biased region" description="Low complexity" evidence="8">
    <location>
        <begin position="727"/>
        <end position="736"/>
    </location>
</feature>
<dbReference type="SUPFAM" id="SSF47413">
    <property type="entry name" value="lambda repressor-like DNA-binding domains"/>
    <property type="match status" value="1"/>
</dbReference>
<dbReference type="Gene3D" id="1.10.260.40">
    <property type="entry name" value="lambda repressor-like DNA-binding domains"/>
    <property type="match status" value="1"/>
</dbReference>
<evidence type="ECO:0000256" key="1">
    <source>
        <dbReference type="ARBA" id="ARBA00004123"/>
    </source>
</evidence>
<dbReference type="PROSITE" id="PS00035">
    <property type="entry name" value="POU_1"/>
    <property type="match status" value="1"/>
</dbReference>
<dbReference type="InterPro" id="IPR009057">
    <property type="entry name" value="Homeodomain-like_sf"/>
</dbReference>